<dbReference type="PANTHER" id="PTHR39741">
    <property type="entry name" value="F-BOX DOMAIN CONTAINING PROTEIN, EXPRESSED"/>
    <property type="match status" value="1"/>
</dbReference>
<reference evidence="1 2" key="1">
    <citation type="submission" date="2014-06" db="EMBL/GenBank/DDBJ databases">
        <authorList>
            <person name="Swart Estienne"/>
        </authorList>
    </citation>
    <scope>NUCLEOTIDE SEQUENCE [LARGE SCALE GENOMIC DNA]</scope>
    <source>
        <strain evidence="1 2">130c</strain>
    </source>
</reference>
<protein>
    <recommendedName>
        <fullName evidence="3">F-box domain-containing protein</fullName>
    </recommendedName>
</protein>
<gene>
    <name evidence="1" type="primary">Contig13448.g14346</name>
    <name evidence="1" type="ORF">STYLEM_6892</name>
</gene>
<dbReference type="Proteomes" id="UP000039865">
    <property type="component" value="Unassembled WGS sequence"/>
</dbReference>
<proteinExistence type="predicted"/>
<dbReference type="PANTHER" id="PTHR39741:SF2">
    <property type="entry name" value="F-BOX DOMAIN-CONTAINING PROTEIN"/>
    <property type="match status" value="1"/>
</dbReference>
<name>A0A078AAV4_STYLE</name>
<dbReference type="InterPro" id="IPR055336">
    <property type="entry name" value="At4g00755-like"/>
</dbReference>
<dbReference type="InParanoid" id="A0A078AAV4"/>
<dbReference type="OrthoDB" id="324810at2759"/>
<evidence type="ECO:0000313" key="1">
    <source>
        <dbReference type="EMBL" id="CDW77923.1"/>
    </source>
</evidence>
<dbReference type="EMBL" id="CCKQ01006604">
    <property type="protein sequence ID" value="CDW77923.1"/>
    <property type="molecule type" value="Genomic_DNA"/>
</dbReference>
<sequence>MQTKQLSCLKQLGTNQLGDILQCLELPEIIRFQLTCQDLFHKLKNKNSIWLSILQSWMQDENHSVVIHQNEYIPQILRLNSAQFNKMCKYQSQVYEILMSIHQLTSQCLHSDSHLMIEGIESSTQDYDQSIMKTVQRHKNDYFWSSEGSKNESDQEYLIYKIASRDQSESALITSIVMKVFQANFQFNDPLYPPKQIQIEIGNELEKYHYKSKIFQVIQNTQDEQKFSLYPDLVCGQYIKITLFGKPQIQRMNGQRYIAIGYVGLIGQNLRFIQQANITNLLASEELQIKERESDQNEELKTCEKCINLQEQQNFDSLKF</sequence>
<organism evidence="1 2">
    <name type="scientific">Stylonychia lemnae</name>
    <name type="common">Ciliate</name>
    <dbReference type="NCBI Taxonomy" id="5949"/>
    <lineage>
        <taxon>Eukaryota</taxon>
        <taxon>Sar</taxon>
        <taxon>Alveolata</taxon>
        <taxon>Ciliophora</taxon>
        <taxon>Intramacronucleata</taxon>
        <taxon>Spirotrichea</taxon>
        <taxon>Stichotrichia</taxon>
        <taxon>Sporadotrichida</taxon>
        <taxon>Oxytrichidae</taxon>
        <taxon>Stylonychinae</taxon>
        <taxon>Stylonychia</taxon>
    </lineage>
</organism>
<keyword evidence="2" id="KW-1185">Reference proteome</keyword>
<dbReference type="AlphaFoldDB" id="A0A078AAV4"/>
<evidence type="ECO:0000313" key="2">
    <source>
        <dbReference type="Proteomes" id="UP000039865"/>
    </source>
</evidence>
<evidence type="ECO:0008006" key="3">
    <source>
        <dbReference type="Google" id="ProtNLM"/>
    </source>
</evidence>
<accession>A0A078AAV4</accession>